<reference evidence="3" key="1">
    <citation type="submission" date="2022-06" db="EMBL/GenBank/DDBJ databases">
        <title>Genome Sequence of Candolleomyces eurysporus.</title>
        <authorList>
            <person name="Buettner E."/>
        </authorList>
    </citation>
    <scope>NUCLEOTIDE SEQUENCE</scope>
    <source>
        <strain evidence="3">VTCC 930004</strain>
    </source>
</reference>
<evidence type="ECO:0000313" key="3">
    <source>
        <dbReference type="EMBL" id="KAJ2922135.1"/>
    </source>
</evidence>
<feature type="non-terminal residue" evidence="3">
    <location>
        <position position="354"/>
    </location>
</feature>
<dbReference type="Proteomes" id="UP001140091">
    <property type="component" value="Unassembled WGS sequence"/>
</dbReference>
<dbReference type="EMBL" id="JANBPK010001512">
    <property type="protein sequence ID" value="KAJ2922135.1"/>
    <property type="molecule type" value="Genomic_DNA"/>
</dbReference>
<accession>A0A9W8J075</accession>
<keyword evidence="4" id="KW-1185">Reference proteome</keyword>
<feature type="compositionally biased region" description="Basic and acidic residues" evidence="2">
    <location>
        <begin position="183"/>
        <end position="192"/>
    </location>
</feature>
<name>A0A9W8J075_9AGAR</name>
<keyword evidence="1" id="KW-0175">Coiled coil</keyword>
<dbReference type="AlphaFoldDB" id="A0A9W8J075"/>
<evidence type="ECO:0000256" key="1">
    <source>
        <dbReference type="SAM" id="Coils"/>
    </source>
</evidence>
<organism evidence="3 4">
    <name type="scientific">Candolleomyces eurysporus</name>
    <dbReference type="NCBI Taxonomy" id="2828524"/>
    <lineage>
        <taxon>Eukaryota</taxon>
        <taxon>Fungi</taxon>
        <taxon>Dikarya</taxon>
        <taxon>Basidiomycota</taxon>
        <taxon>Agaricomycotina</taxon>
        <taxon>Agaricomycetes</taxon>
        <taxon>Agaricomycetidae</taxon>
        <taxon>Agaricales</taxon>
        <taxon>Agaricineae</taxon>
        <taxon>Psathyrellaceae</taxon>
        <taxon>Candolleomyces</taxon>
    </lineage>
</organism>
<feature type="region of interest" description="Disordered" evidence="2">
    <location>
        <begin position="163"/>
        <end position="192"/>
    </location>
</feature>
<sequence>MLLQTVCTFQVCETVVLLLGALVLSLLLWTANVADTSIPTLQPENVPQTGAVVATRVDDLQNQDEAALDEVQHVPGTLSAAQAELRAKDHLIASLSEERNVYQSLCSGLEVKVGKKEGEIVKSMAKLARLNAQVSSLTRKNGEYKADLATMREVTQSQGEMIQKLKAGPRGFSENADSSSSSSREKDQEHQADRIRSLLERNMHLETLLSSLQGMLAQRDATIDHINDRRAEQEAQFLTLSQDHEKLRQFCTSLQETIAEDEEAMARLRIAIAKERVAAEEWKTLFNLSRAQPHIHGAANISTVGIFEAQNRKIAELQDKLSECHMQLVASHNGTIFMPRELLPLNGGSDSAPI</sequence>
<proteinExistence type="predicted"/>
<protein>
    <submittedName>
        <fullName evidence="3">Uncharacterized protein</fullName>
    </submittedName>
</protein>
<comment type="caution">
    <text evidence="3">The sequence shown here is derived from an EMBL/GenBank/DDBJ whole genome shotgun (WGS) entry which is preliminary data.</text>
</comment>
<evidence type="ECO:0000256" key="2">
    <source>
        <dbReference type="SAM" id="MobiDB-lite"/>
    </source>
</evidence>
<gene>
    <name evidence="3" type="ORF">H1R20_g14963</name>
</gene>
<evidence type="ECO:0000313" key="4">
    <source>
        <dbReference type="Proteomes" id="UP001140091"/>
    </source>
</evidence>
<feature type="coiled-coil region" evidence="1">
    <location>
        <begin position="78"/>
        <end position="147"/>
    </location>
</feature>